<gene>
    <name evidence="7" type="ORF">H9843_03860</name>
</gene>
<evidence type="ECO:0000313" key="8">
    <source>
        <dbReference type="Proteomes" id="UP000824180"/>
    </source>
</evidence>
<dbReference type="AlphaFoldDB" id="A0A9E2NV66"/>
<dbReference type="InterPro" id="IPR018357">
    <property type="entry name" value="Hexapep_transf_CS"/>
</dbReference>
<evidence type="ECO:0000259" key="6">
    <source>
        <dbReference type="SMART" id="SM01266"/>
    </source>
</evidence>
<dbReference type="PANTHER" id="PTHR43017">
    <property type="entry name" value="GALACTOSIDE O-ACETYLTRANSFERASE"/>
    <property type="match status" value="1"/>
</dbReference>
<protein>
    <recommendedName>
        <fullName evidence="5">Acetyltransferase</fullName>
        <ecNumber evidence="5">2.3.1.-</ecNumber>
    </recommendedName>
</protein>
<evidence type="ECO:0000256" key="2">
    <source>
        <dbReference type="ARBA" id="ARBA00022679"/>
    </source>
</evidence>
<dbReference type="EC" id="2.3.1.-" evidence="5"/>
<comment type="caution">
    <text evidence="7">The sequence shown here is derived from an EMBL/GenBank/DDBJ whole genome shotgun (WGS) entry which is preliminary data.</text>
</comment>
<dbReference type="CDD" id="cd03357">
    <property type="entry name" value="LbH_MAT_GAT"/>
    <property type="match status" value="1"/>
</dbReference>
<sequence length="213" mass="23781">MSEESKLHSGEIYQPEDPEILKKQTQAMLPMYEYNRTLPTESEKRQQLLKEMFAEVGEGCYIEPPFHANWGGHHIKLGNHVYANFNLTIADDTYVTIGDHTMIGPNVTMSSAAHPILPELRKHGYQYNLPITIGKNCWLGAGVVILPGVTIGDNSVIGAGAVVTRDIPANVVAMGVPAKVSRHISEHDQKFYYRDRQIDPDLLDKLNISQSQD</sequence>
<dbReference type="InterPro" id="IPR001451">
    <property type="entry name" value="Hexapep"/>
</dbReference>
<dbReference type="Pfam" id="PF00132">
    <property type="entry name" value="Hexapep"/>
    <property type="match status" value="1"/>
</dbReference>
<evidence type="ECO:0000256" key="4">
    <source>
        <dbReference type="ARBA" id="ARBA00023315"/>
    </source>
</evidence>
<comment type="similarity">
    <text evidence="1 5">Belongs to the transferase hexapeptide repeat family.</text>
</comment>
<reference evidence="7" key="2">
    <citation type="submission" date="2021-04" db="EMBL/GenBank/DDBJ databases">
        <authorList>
            <person name="Gilroy R."/>
        </authorList>
    </citation>
    <scope>NUCLEOTIDE SEQUENCE</scope>
    <source>
        <strain evidence="7">876</strain>
    </source>
</reference>
<dbReference type="PROSITE" id="PS00101">
    <property type="entry name" value="HEXAPEP_TRANSFERASES"/>
    <property type="match status" value="1"/>
</dbReference>
<dbReference type="EMBL" id="JAHLFK010000035">
    <property type="protein sequence ID" value="MBU3830013.1"/>
    <property type="molecule type" value="Genomic_DNA"/>
</dbReference>
<reference evidence="7" key="1">
    <citation type="journal article" date="2021" name="PeerJ">
        <title>Extensive microbial diversity within the chicken gut microbiome revealed by metagenomics and culture.</title>
        <authorList>
            <person name="Gilroy R."/>
            <person name="Ravi A."/>
            <person name="Getino M."/>
            <person name="Pursley I."/>
            <person name="Horton D.L."/>
            <person name="Alikhan N.F."/>
            <person name="Baker D."/>
            <person name="Gharbi K."/>
            <person name="Hall N."/>
            <person name="Watson M."/>
            <person name="Adriaenssens E.M."/>
            <person name="Foster-Nyarko E."/>
            <person name="Jarju S."/>
            <person name="Secka A."/>
            <person name="Antonio M."/>
            <person name="Oren A."/>
            <person name="Chaudhuri R.R."/>
            <person name="La Ragione R."/>
            <person name="Hildebrand F."/>
            <person name="Pallen M.J."/>
        </authorList>
    </citation>
    <scope>NUCLEOTIDE SEQUENCE</scope>
    <source>
        <strain evidence="7">876</strain>
    </source>
</reference>
<dbReference type="GO" id="GO:0008870">
    <property type="term" value="F:galactoside O-acetyltransferase activity"/>
    <property type="evidence" value="ECO:0007669"/>
    <property type="project" value="TreeGrafter"/>
</dbReference>
<proteinExistence type="inferred from homology"/>
<dbReference type="SMART" id="SM01266">
    <property type="entry name" value="Mac"/>
    <property type="match status" value="1"/>
</dbReference>
<evidence type="ECO:0000256" key="1">
    <source>
        <dbReference type="ARBA" id="ARBA00007274"/>
    </source>
</evidence>
<dbReference type="SUPFAM" id="SSF51161">
    <property type="entry name" value="Trimeric LpxA-like enzymes"/>
    <property type="match status" value="1"/>
</dbReference>
<keyword evidence="4 5" id="KW-0012">Acyltransferase</keyword>
<dbReference type="Pfam" id="PF12464">
    <property type="entry name" value="Mac"/>
    <property type="match status" value="1"/>
</dbReference>
<dbReference type="InterPro" id="IPR039369">
    <property type="entry name" value="LacA-like"/>
</dbReference>
<dbReference type="Gene3D" id="2.160.10.10">
    <property type="entry name" value="Hexapeptide repeat proteins"/>
    <property type="match status" value="1"/>
</dbReference>
<keyword evidence="2 5" id="KW-0808">Transferase</keyword>
<evidence type="ECO:0000256" key="3">
    <source>
        <dbReference type="ARBA" id="ARBA00022737"/>
    </source>
</evidence>
<evidence type="ECO:0000256" key="5">
    <source>
        <dbReference type="RuleBase" id="RU367021"/>
    </source>
</evidence>
<name>A0A9E2NV66_9LACO</name>
<keyword evidence="3" id="KW-0677">Repeat</keyword>
<dbReference type="FunFam" id="2.160.10.10:FF:000025">
    <property type="entry name" value="Hexapeptide-repeat containing-acetyltransferase"/>
    <property type="match status" value="1"/>
</dbReference>
<dbReference type="InterPro" id="IPR011004">
    <property type="entry name" value="Trimer_LpxA-like_sf"/>
</dbReference>
<accession>A0A9E2NV66</accession>
<evidence type="ECO:0000313" key="7">
    <source>
        <dbReference type="EMBL" id="MBU3830013.1"/>
    </source>
</evidence>
<organism evidence="7 8">
    <name type="scientific">Candidatus Limosilactobacillus merdavium</name>
    <dbReference type="NCBI Taxonomy" id="2838651"/>
    <lineage>
        <taxon>Bacteria</taxon>
        <taxon>Bacillati</taxon>
        <taxon>Bacillota</taxon>
        <taxon>Bacilli</taxon>
        <taxon>Lactobacillales</taxon>
        <taxon>Lactobacillaceae</taxon>
        <taxon>Limosilactobacillus</taxon>
    </lineage>
</organism>
<dbReference type="Proteomes" id="UP000824180">
    <property type="component" value="Unassembled WGS sequence"/>
</dbReference>
<dbReference type="PANTHER" id="PTHR43017:SF1">
    <property type="entry name" value="ACETYLTRANSFERASE YJL218W-RELATED"/>
    <property type="match status" value="1"/>
</dbReference>
<dbReference type="InterPro" id="IPR024688">
    <property type="entry name" value="Mac_dom"/>
</dbReference>
<feature type="domain" description="Maltose/galactoside acetyltransferase" evidence="6">
    <location>
        <begin position="4"/>
        <end position="58"/>
    </location>
</feature>